<dbReference type="GO" id="GO:0051536">
    <property type="term" value="F:iron-sulfur cluster binding"/>
    <property type="evidence" value="ECO:0007669"/>
    <property type="project" value="UniProtKB-KW"/>
</dbReference>
<keyword evidence="4" id="KW-0411">Iron-sulfur</keyword>
<dbReference type="GO" id="GO:0046872">
    <property type="term" value="F:metal ion binding"/>
    <property type="evidence" value="ECO:0007669"/>
    <property type="project" value="UniProtKB-KW"/>
</dbReference>
<dbReference type="EMBL" id="BART01042280">
    <property type="protein sequence ID" value="GAH21902.1"/>
    <property type="molecule type" value="Genomic_DNA"/>
</dbReference>
<keyword evidence="3" id="KW-0408">Iron</keyword>
<feature type="non-terminal residue" evidence="6">
    <location>
        <position position="35"/>
    </location>
</feature>
<name>X1DNY3_9ZZZZ</name>
<evidence type="ECO:0000259" key="5">
    <source>
        <dbReference type="Pfam" id="PF02662"/>
    </source>
</evidence>
<protein>
    <recommendedName>
        <fullName evidence="5">F420-non-reducing hydrogenase iron-sulfur subunit D domain-containing protein</fullName>
    </recommendedName>
</protein>
<comment type="caution">
    <text evidence="6">The sequence shown here is derived from an EMBL/GenBank/DDBJ whole genome shotgun (WGS) entry which is preliminary data.</text>
</comment>
<organism evidence="6">
    <name type="scientific">marine sediment metagenome</name>
    <dbReference type="NCBI Taxonomy" id="412755"/>
    <lineage>
        <taxon>unclassified sequences</taxon>
        <taxon>metagenomes</taxon>
        <taxon>ecological metagenomes</taxon>
    </lineage>
</organism>
<evidence type="ECO:0000256" key="1">
    <source>
        <dbReference type="ARBA" id="ARBA00022723"/>
    </source>
</evidence>
<evidence type="ECO:0000256" key="2">
    <source>
        <dbReference type="ARBA" id="ARBA00023002"/>
    </source>
</evidence>
<keyword evidence="2" id="KW-0560">Oxidoreductase</keyword>
<keyword evidence="1" id="KW-0479">Metal-binding</keyword>
<dbReference type="GO" id="GO:0016491">
    <property type="term" value="F:oxidoreductase activity"/>
    <property type="evidence" value="ECO:0007669"/>
    <property type="project" value="UniProtKB-KW"/>
</dbReference>
<evidence type="ECO:0000313" key="6">
    <source>
        <dbReference type="EMBL" id="GAH21902.1"/>
    </source>
</evidence>
<reference evidence="6" key="1">
    <citation type="journal article" date="2014" name="Front. Microbiol.">
        <title>High frequency of phylogenetically diverse reductive dehalogenase-homologous genes in deep subseafloor sedimentary metagenomes.</title>
        <authorList>
            <person name="Kawai M."/>
            <person name="Futagami T."/>
            <person name="Toyoda A."/>
            <person name="Takaki Y."/>
            <person name="Nishi S."/>
            <person name="Hori S."/>
            <person name="Arai W."/>
            <person name="Tsubouchi T."/>
            <person name="Morono Y."/>
            <person name="Uchiyama I."/>
            <person name="Ito T."/>
            <person name="Fujiyama A."/>
            <person name="Inagaki F."/>
            <person name="Takami H."/>
        </authorList>
    </citation>
    <scope>NUCLEOTIDE SEQUENCE</scope>
    <source>
        <strain evidence="6">Expedition CK06-06</strain>
    </source>
</reference>
<sequence>MLSKLLKLIGFSERLRLDWVSASEGNKFAQIVNEF</sequence>
<dbReference type="AlphaFoldDB" id="X1DNY3"/>
<evidence type="ECO:0000256" key="3">
    <source>
        <dbReference type="ARBA" id="ARBA00023004"/>
    </source>
</evidence>
<feature type="domain" description="F420-non-reducing hydrogenase iron-sulfur subunit D" evidence="5">
    <location>
        <begin position="2"/>
        <end position="35"/>
    </location>
</feature>
<proteinExistence type="predicted"/>
<dbReference type="Pfam" id="PF02662">
    <property type="entry name" value="FlpD"/>
    <property type="match status" value="1"/>
</dbReference>
<gene>
    <name evidence="6" type="ORF">S01H4_67325</name>
</gene>
<dbReference type="InterPro" id="IPR003813">
    <property type="entry name" value="MvhD/FlpD"/>
</dbReference>
<accession>X1DNY3</accession>
<evidence type="ECO:0000256" key="4">
    <source>
        <dbReference type="ARBA" id="ARBA00023014"/>
    </source>
</evidence>